<reference evidence="1 2" key="1">
    <citation type="submission" date="2024-02" db="EMBL/GenBank/DDBJ databases">
        <title>de novo genome assembly of Solanum bulbocastanum strain 11H21.</title>
        <authorList>
            <person name="Hosaka A.J."/>
        </authorList>
    </citation>
    <scope>NUCLEOTIDE SEQUENCE [LARGE SCALE GENOMIC DNA]</scope>
    <source>
        <tissue evidence="1">Young leaves</tissue>
    </source>
</reference>
<dbReference type="EMBL" id="JBANQN010000007">
    <property type="protein sequence ID" value="KAK6784615.1"/>
    <property type="molecule type" value="Genomic_DNA"/>
</dbReference>
<sequence>MCPHNCARYFHWWKKCIEIPVKPIYDEDGRDAMMLLNHRILKI</sequence>
<gene>
    <name evidence="1" type="ORF">RDI58_018070</name>
</gene>
<proteinExistence type="predicted"/>
<keyword evidence="2" id="KW-1185">Reference proteome</keyword>
<name>A0AAN8Y9F0_SOLBU</name>
<dbReference type="AlphaFoldDB" id="A0AAN8Y9F0"/>
<protein>
    <submittedName>
        <fullName evidence="1">Uncharacterized protein</fullName>
    </submittedName>
</protein>
<evidence type="ECO:0000313" key="2">
    <source>
        <dbReference type="Proteomes" id="UP001371456"/>
    </source>
</evidence>
<accession>A0AAN8Y9F0</accession>
<evidence type="ECO:0000313" key="1">
    <source>
        <dbReference type="EMBL" id="KAK6784615.1"/>
    </source>
</evidence>
<comment type="caution">
    <text evidence="1">The sequence shown here is derived from an EMBL/GenBank/DDBJ whole genome shotgun (WGS) entry which is preliminary data.</text>
</comment>
<dbReference type="Proteomes" id="UP001371456">
    <property type="component" value="Unassembled WGS sequence"/>
</dbReference>
<organism evidence="1 2">
    <name type="scientific">Solanum bulbocastanum</name>
    <name type="common">Wild potato</name>
    <dbReference type="NCBI Taxonomy" id="147425"/>
    <lineage>
        <taxon>Eukaryota</taxon>
        <taxon>Viridiplantae</taxon>
        <taxon>Streptophyta</taxon>
        <taxon>Embryophyta</taxon>
        <taxon>Tracheophyta</taxon>
        <taxon>Spermatophyta</taxon>
        <taxon>Magnoliopsida</taxon>
        <taxon>eudicotyledons</taxon>
        <taxon>Gunneridae</taxon>
        <taxon>Pentapetalae</taxon>
        <taxon>asterids</taxon>
        <taxon>lamiids</taxon>
        <taxon>Solanales</taxon>
        <taxon>Solanaceae</taxon>
        <taxon>Solanoideae</taxon>
        <taxon>Solaneae</taxon>
        <taxon>Solanum</taxon>
    </lineage>
</organism>